<feature type="region of interest" description="Disordered" evidence="6">
    <location>
        <begin position="256"/>
        <end position="317"/>
    </location>
</feature>
<reference evidence="8" key="1">
    <citation type="submission" date="2017-08" db="EMBL/GenBank/DDBJ databases">
        <authorList>
            <person name="Polle J.E."/>
            <person name="Barry K."/>
            <person name="Cushman J."/>
            <person name="Schmutz J."/>
            <person name="Tran D."/>
            <person name="Hathwaick L.T."/>
            <person name="Yim W.C."/>
            <person name="Jenkins J."/>
            <person name="Mckie-Krisberg Z.M."/>
            <person name="Prochnik S."/>
            <person name="Lindquist E."/>
            <person name="Dockter R.B."/>
            <person name="Adam C."/>
            <person name="Molina H."/>
            <person name="Bunkerborg J."/>
            <person name="Jin E."/>
            <person name="Buchheim M."/>
            <person name="Magnuson J."/>
        </authorList>
    </citation>
    <scope>NUCLEOTIDE SEQUENCE</scope>
    <source>
        <strain evidence="8">CCAP 19/18</strain>
    </source>
</reference>
<dbReference type="Pfam" id="PF00752">
    <property type="entry name" value="XPG_N"/>
    <property type="match status" value="1"/>
</dbReference>
<keyword evidence="4" id="KW-0378">Hydrolase</keyword>
<feature type="compositionally biased region" description="Basic and acidic residues" evidence="6">
    <location>
        <begin position="51"/>
        <end position="68"/>
    </location>
</feature>
<accession>A0ABQ7H5D0</accession>
<dbReference type="PRINTS" id="PR00853">
    <property type="entry name" value="XPGRADSUPER"/>
</dbReference>
<evidence type="ECO:0000256" key="3">
    <source>
        <dbReference type="ARBA" id="ARBA00022723"/>
    </source>
</evidence>
<dbReference type="PANTHER" id="PTHR11081">
    <property type="entry name" value="FLAP ENDONUCLEASE FAMILY MEMBER"/>
    <property type="match status" value="1"/>
</dbReference>
<comment type="cofactor">
    <cofactor evidence="1">
        <name>Mg(2+)</name>
        <dbReference type="ChEBI" id="CHEBI:18420"/>
    </cofactor>
</comment>
<feature type="compositionally biased region" description="Gly residues" evidence="6">
    <location>
        <begin position="308"/>
        <end position="317"/>
    </location>
</feature>
<evidence type="ECO:0000256" key="1">
    <source>
        <dbReference type="ARBA" id="ARBA00001946"/>
    </source>
</evidence>
<keyword evidence="9" id="KW-1185">Reference proteome</keyword>
<dbReference type="Proteomes" id="UP000815325">
    <property type="component" value="Unassembled WGS sequence"/>
</dbReference>
<dbReference type="Gene3D" id="3.40.50.1010">
    <property type="entry name" value="5'-nuclease"/>
    <property type="match status" value="1"/>
</dbReference>
<evidence type="ECO:0000256" key="4">
    <source>
        <dbReference type="ARBA" id="ARBA00022801"/>
    </source>
</evidence>
<feature type="domain" description="XPG N-terminal" evidence="7">
    <location>
        <begin position="1"/>
        <end position="60"/>
    </location>
</feature>
<keyword evidence="5" id="KW-0460">Magnesium</keyword>
<protein>
    <submittedName>
        <fullName evidence="8">PIN domain-like protein</fullName>
    </submittedName>
</protein>
<dbReference type="InterPro" id="IPR008918">
    <property type="entry name" value="HhH2"/>
</dbReference>
<dbReference type="SMART" id="SM00279">
    <property type="entry name" value="HhH2"/>
    <property type="match status" value="1"/>
</dbReference>
<evidence type="ECO:0000259" key="7">
    <source>
        <dbReference type="SMART" id="SM00485"/>
    </source>
</evidence>
<dbReference type="InterPro" id="IPR006084">
    <property type="entry name" value="XPG/Rad2"/>
</dbReference>
<evidence type="ECO:0000313" key="8">
    <source>
        <dbReference type="EMBL" id="KAF5842041.1"/>
    </source>
</evidence>
<dbReference type="Gene3D" id="1.10.150.20">
    <property type="entry name" value="5' to 3' exonuclease, C-terminal subdomain"/>
    <property type="match status" value="1"/>
</dbReference>
<evidence type="ECO:0000313" key="9">
    <source>
        <dbReference type="Proteomes" id="UP000815325"/>
    </source>
</evidence>
<dbReference type="InterPro" id="IPR006085">
    <property type="entry name" value="XPG_DNA_repair_N"/>
</dbReference>
<evidence type="ECO:0000256" key="2">
    <source>
        <dbReference type="ARBA" id="ARBA00022722"/>
    </source>
</evidence>
<sequence>MKLDSKHARLTNSNSMIKGMFYRTARMLEAGIKPVFVFDGKPPEIKRQQLDQRLERRTDADESLRKAQESGNQEEIEKYSKRSIRVTKQHNEECKELLRLLGVPIVDAATEAEAQCSSMCKSNTQPINEFDRAKALAGLGLDDAMFVDFCILCGCDYAGTIRGIGPIRALQLIQKHKTIENVLATLDPAKYPIPDDFEGAYQLARKFFHTPEVVPPEELPPLKWSDVDEDKLVAFLVGEKNFSEDRVRKTVQRIKAAKGKASQGRIESFFKPAPNQPPKPAAKPGEASGSKRKPEPPKKGPAAKKGKLGGVGGGKKK</sequence>
<keyword evidence="3" id="KW-0479">Metal-binding</keyword>
<gene>
    <name evidence="8" type="ORF">DUNSADRAFT_9610</name>
</gene>
<keyword evidence="2" id="KW-0540">Nuclease</keyword>
<evidence type="ECO:0000256" key="5">
    <source>
        <dbReference type="ARBA" id="ARBA00022842"/>
    </source>
</evidence>
<name>A0ABQ7H5D0_DUNSA</name>
<comment type="caution">
    <text evidence="8">The sequence shown here is derived from an EMBL/GenBank/DDBJ whole genome shotgun (WGS) entry which is preliminary data.</text>
</comment>
<dbReference type="SMART" id="SM00485">
    <property type="entry name" value="XPGN"/>
    <property type="match status" value="1"/>
</dbReference>
<feature type="region of interest" description="Disordered" evidence="6">
    <location>
        <begin position="51"/>
        <end position="76"/>
    </location>
</feature>
<organism evidence="8 9">
    <name type="scientific">Dunaliella salina</name>
    <name type="common">Green alga</name>
    <name type="synonym">Protococcus salinus</name>
    <dbReference type="NCBI Taxonomy" id="3046"/>
    <lineage>
        <taxon>Eukaryota</taxon>
        <taxon>Viridiplantae</taxon>
        <taxon>Chlorophyta</taxon>
        <taxon>core chlorophytes</taxon>
        <taxon>Chlorophyceae</taxon>
        <taxon>CS clade</taxon>
        <taxon>Chlamydomonadales</taxon>
        <taxon>Dunaliellaceae</taxon>
        <taxon>Dunaliella</taxon>
    </lineage>
</organism>
<dbReference type="InterPro" id="IPR036279">
    <property type="entry name" value="5-3_exonuclease_C_sf"/>
</dbReference>
<evidence type="ECO:0000256" key="6">
    <source>
        <dbReference type="SAM" id="MobiDB-lite"/>
    </source>
</evidence>
<dbReference type="InterPro" id="IPR029060">
    <property type="entry name" value="PIN-like_dom_sf"/>
</dbReference>
<dbReference type="PANTHER" id="PTHR11081:SF9">
    <property type="entry name" value="FLAP ENDONUCLEASE 1"/>
    <property type="match status" value="1"/>
</dbReference>
<dbReference type="EMBL" id="MU069470">
    <property type="protein sequence ID" value="KAF5842041.1"/>
    <property type="molecule type" value="Genomic_DNA"/>
</dbReference>
<dbReference type="SUPFAM" id="SSF47807">
    <property type="entry name" value="5' to 3' exonuclease, C-terminal subdomain"/>
    <property type="match status" value="1"/>
</dbReference>
<dbReference type="CDD" id="cd09867">
    <property type="entry name" value="PIN_FEN1"/>
    <property type="match status" value="1"/>
</dbReference>
<dbReference type="SUPFAM" id="SSF88723">
    <property type="entry name" value="PIN domain-like"/>
    <property type="match status" value="1"/>
</dbReference>
<proteinExistence type="predicted"/>